<dbReference type="EMBL" id="JACHVS010000001">
    <property type="protein sequence ID" value="MBB2996112.1"/>
    <property type="molecule type" value="Genomic_DNA"/>
</dbReference>
<dbReference type="PIRSF" id="PIRSF000847">
    <property type="entry name" value="Phos_ph_gly_syn"/>
    <property type="match status" value="1"/>
</dbReference>
<feature type="transmembrane region" description="Helical" evidence="10">
    <location>
        <begin position="164"/>
        <end position="189"/>
    </location>
</feature>
<keyword evidence="11" id="KW-0808">Transferase</keyword>
<name>A0A839QS77_9MICC</name>
<evidence type="ECO:0000256" key="6">
    <source>
        <dbReference type="ARBA" id="ARBA00023098"/>
    </source>
</evidence>
<accession>A0A839QS77</accession>
<keyword evidence="6" id="KW-0443">Lipid metabolism</keyword>
<protein>
    <submittedName>
        <fullName evidence="11">Cardiolipin synthase</fullName>
        <ecNumber evidence="11">2.7.8.41</ecNumber>
    </submittedName>
</protein>
<keyword evidence="8" id="KW-0594">Phospholipid biosynthesis</keyword>
<evidence type="ECO:0000256" key="4">
    <source>
        <dbReference type="ARBA" id="ARBA00022692"/>
    </source>
</evidence>
<organism evidence="11 12">
    <name type="scientific">Paeniglutamicibacter cryotolerans</name>
    <dbReference type="NCBI Taxonomy" id="670079"/>
    <lineage>
        <taxon>Bacteria</taxon>
        <taxon>Bacillati</taxon>
        <taxon>Actinomycetota</taxon>
        <taxon>Actinomycetes</taxon>
        <taxon>Micrococcales</taxon>
        <taxon>Micrococcaceae</taxon>
        <taxon>Paeniglutamicibacter</taxon>
    </lineage>
</organism>
<evidence type="ECO:0000313" key="11">
    <source>
        <dbReference type="EMBL" id="MBB2996112.1"/>
    </source>
</evidence>
<proteinExistence type="inferred from homology"/>
<dbReference type="GO" id="GO:0046474">
    <property type="term" value="P:glycerophospholipid biosynthetic process"/>
    <property type="evidence" value="ECO:0007669"/>
    <property type="project" value="TreeGrafter"/>
</dbReference>
<dbReference type="PANTHER" id="PTHR14269:SF11">
    <property type="entry name" value="CDP-DIACYLGLYCEROL--GLYCEROL-3-PHOSPHATE 3-PHOSPHATIDYLTRANSFERASE"/>
    <property type="match status" value="1"/>
</dbReference>
<evidence type="ECO:0000256" key="2">
    <source>
        <dbReference type="ARBA" id="ARBA00010441"/>
    </source>
</evidence>
<dbReference type="InterPro" id="IPR000462">
    <property type="entry name" value="CDP-OH_P_trans"/>
</dbReference>
<evidence type="ECO:0000256" key="3">
    <source>
        <dbReference type="ARBA" id="ARBA00022516"/>
    </source>
</evidence>
<dbReference type="PANTHER" id="PTHR14269">
    <property type="entry name" value="CDP-DIACYLGLYCEROL--GLYCEROL-3-PHOSPHATE 3-PHOSPHATIDYLTRANSFERASE-RELATED"/>
    <property type="match status" value="1"/>
</dbReference>
<keyword evidence="12" id="KW-1185">Reference proteome</keyword>
<dbReference type="InterPro" id="IPR004570">
    <property type="entry name" value="Phosphatidylglycerol_P_synth"/>
</dbReference>
<keyword evidence="5 10" id="KW-1133">Transmembrane helix</keyword>
<dbReference type="GO" id="GO:0043337">
    <property type="term" value="F:cardiolipin synthase (CMP-forming)"/>
    <property type="evidence" value="ECO:0007669"/>
    <property type="project" value="UniProtKB-EC"/>
</dbReference>
<dbReference type="Pfam" id="PF01066">
    <property type="entry name" value="CDP-OH_P_transf"/>
    <property type="match status" value="1"/>
</dbReference>
<comment type="caution">
    <text evidence="11">The sequence shown here is derived from an EMBL/GenBank/DDBJ whole genome shotgun (WGS) entry which is preliminary data.</text>
</comment>
<dbReference type="UniPathway" id="UPA00085"/>
<keyword evidence="4 10" id="KW-0812">Transmembrane</keyword>
<feature type="transmembrane region" description="Helical" evidence="10">
    <location>
        <begin position="88"/>
        <end position="109"/>
    </location>
</feature>
<evidence type="ECO:0000256" key="8">
    <source>
        <dbReference type="ARBA" id="ARBA00023209"/>
    </source>
</evidence>
<dbReference type="AlphaFoldDB" id="A0A839QS77"/>
<dbReference type="GO" id="GO:0008444">
    <property type="term" value="F:CDP-diacylglycerol-glycerol-3-phosphate 3-phosphatidyltransferase activity"/>
    <property type="evidence" value="ECO:0007669"/>
    <property type="project" value="InterPro"/>
</dbReference>
<evidence type="ECO:0000256" key="10">
    <source>
        <dbReference type="SAM" id="Phobius"/>
    </source>
</evidence>
<keyword evidence="9" id="KW-1208">Phospholipid metabolism</keyword>
<dbReference type="Gene3D" id="1.20.120.1760">
    <property type="match status" value="1"/>
</dbReference>
<dbReference type="InterPro" id="IPR043130">
    <property type="entry name" value="CDP-OH_PTrfase_TM_dom"/>
</dbReference>
<evidence type="ECO:0000256" key="1">
    <source>
        <dbReference type="ARBA" id="ARBA00004141"/>
    </source>
</evidence>
<dbReference type="InterPro" id="IPR050324">
    <property type="entry name" value="CDP-alcohol_PTase-I"/>
</dbReference>
<evidence type="ECO:0000256" key="7">
    <source>
        <dbReference type="ARBA" id="ARBA00023136"/>
    </source>
</evidence>
<reference evidence="11 12" key="1">
    <citation type="submission" date="2020-08" db="EMBL/GenBank/DDBJ databases">
        <title>Sequencing the genomes of 1000 actinobacteria strains.</title>
        <authorList>
            <person name="Klenk H.-P."/>
        </authorList>
    </citation>
    <scope>NUCLEOTIDE SEQUENCE [LARGE SCALE GENOMIC DNA]</scope>
    <source>
        <strain evidence="11 12">DSM 22826</strain>
    </source>
</reference>
<gene>
    <name evidence="11" type="ORF">E9229_002303</name>
</gene>
<dbReference type="GO" id="GO:0016020">
    <property type="term" value="C:membrane"/>
    <property type="evidence" value="ECO:0007669"/>
    <property type="project" value="UniProtKB-SubCell"/>
</dbReference>
<keyword evidence="3" id="KW-0444">Lipid biosynthesis</keyword>
<comment type="subcellular location">
    <subcellularLocation>
        <location evidence="1">Membrane</location>
        <topology evidence="1">Multi-pass membrane protein</topology>
    </subcellularLocation>
</comment>
<dbReference type="Proteomes" id="UP000523000">
    <property type="component" value="Unassembled WGS sequence"/>
</dbReference>
<evidence type="ECO:0000313" key="12">
    <source>
        <dbReference type="Proteomes" id="UP000523000"/>
    </source>
</evidence>
<dbReference type="EC" id="2.7.8.41" evidence="11"/>
<evidence type="ECO:0000256" key="9">
    <source>
        <dbReference type="ARBA" id="ARBA00023264"/>
    </source>
</evidence>
<comment type="similarity">
    <text evidence="2">Belongs to the CDP-alcohol phosphatidyltransferase class-I family.</text>
</comment>
<evidence type="ECO:0000256" key="5">
    <source>
        <dbReference type="ARBA" id="ARBA00022989"/>
    </source>
</evidence>
<keyword evidence="7 10" id="KW-0472">Membrane</keyword>
<sequence>MRIINAGTRDDLECRVLDTFFTIPKLITVGRFLLVPVVAAQAVGAHDGLATLNLAVPGGTDWIDGSLARKPDQVSSVRAWLDPAADRLAPIVIAATFVSTGLALSWLVYSIIIPDAVLIINAPVIFRGSPGLKVSNGGKMRTALLLVASPMLPQGSADRGGESALIPISTVVLAVACVLHVAVAIDYFIRVRAKAAALKNGVAWSG</sequence>
<dbReference type="RefSeq" id="WP_183511306.1">
    <property type="nucleotide sequence ID" value="NZ_BAABGK010000002.1"/>
</dbReference>